<evidence type="ECO:0000256" key="1">
    <source>
        <dbReference type="SAM" id="MobiDB-lite"/>
    </source>
</evidence>
<dbReference type="EMBL" id="AZBU02000012">
    <property type="protein sequence ID" value="TKR59753.1"/>
    <property type="molecule type" value="Genomic_DNA"/>
</dbReference>
<feature type="compositionally biased region" description="Basic and acidic residues" evidence="1">
    <location>
        <begin position="17"/>
        <end position="43"/>
    </location>
</feature>
<proteinExistence type="predicted"/>
<sequence>MPDLTDSLIKYTANNLEGKEAGGKDGRVARDSAEEGRAEEGGGRRRKGRIGRKEGTRLRSLMWKCGRLSLRVQ</sequence>
<dbReference type="Proteomes" id="UP000298663">
    <property type="component" value="Unassembled WGS sequence"/>
</dbReference>
<name>A0A4U5LUG6_STECR</name>
<gene>
    <name evidence="2" type="ORF">L596_029380</name>
</gene>
<reference evidence="2 3" key="1">
    <citation type="journal article" date="2015" name="Genome Biol.">
        <title>Comparative genomics of Steinernema reveals deeply conserved gene regulatory networks.</title>
        <authorList>
            <person name="Dillman A.R."/>
            <person name="Macchietto M."/>
            <person name="Porter C.F."/>
            <person name="Rogers A."/>
            <person name="Williams B."/>
            <person name="Antoshechkin I."/>
            <person name="Lee M.M."/>
            <person name="Goodwin Z."/>
            <person name="Lu X."/>
            <person name="Lewis E.E."/>
            <person name="Goodrich-Blair H."/>
            <person name="Stock S.P."/>
            <person name="Adams B.J."/>
            <person name="Sternberg P.W."/>
            <person name="Mortazavi A."/>
        </authorList>
    </citation>
    <scope>NUCLEOTIDE SEQUENCE [LARGE SCALE GENOMIC DNA]</scope>
    <source>
        <strain evidence="2 3">ALL</strain>
    </source>
</reference>
<evidence type="ECO:0000313" key="3">
    <source>
        <dbReference type="Proteomes" id="UP000298663"/>
    </source>
</evidence>
<evidence type="ECO:0000313" key="2">
    <source>
        <dbReference type="EMBL" id="TKR59753.1"/>
    </source>
</evidence>
<comment type="caution">
    <text evidence="2">The sequence shown here is derived from an EMBL/GenBank/DDBJ whole genome shotgun (WGS) entry which is preliminary data.</text>
</comment>
<accession>A0A4U5LUG6</accession>
<keyword evidence="3" id="KW-1185">Reference proteome</keyword>
<reference evidence="2 3" key="2">
    <citation type="journal article" date="2019" name="G3 (Bethesda)">
        <title>Hybrid Assembly of the Genome of the Entomopathogenic Nematode Steinernema carpocapsae Identifies the X-Chromosome.</title>
        <authorList>
            <person name="Serra L."/>
            <person name="Macchietto M."/>
            <person name="Macias-Munoz A."/>
            <person name="McGill C.J."/>
            <person name="Rodriguez I.M."/>
            <person name="Rodriguez B."/>
            <person name="Murad R."/>
            <person name="Mortazavi A."/>
        </authorList>
    </citation>
    <scope>NUCLEOTIDE SEQUENCE [LARGE SCALE GENOMIC DNA]</scope>
    <source>
        <strain evidence="2 3">ALL</strain>
    </source>
</reference>
<organism evidence="2 3">
    <name type="scientific">Steinernema carpocapsae</name>
    <name type="common">Entomopathogenic nematode</name>
    <dbReference type="NCBI Taxonomy" id="34508"/>
    <lineage>
        <taxon>Eukaryota</taxon>
        <taxon>Metazoa</taxon>
        <taxon>Ecdysozoa</taxon>
        <taxon>Nematoda</taxon>
        <taxon>Chromadorea</taxon>
        <taxon>Rhabditida</taxon>
        <taxon>Tylenchina</taxon>
        <taxon>Panagrolaimomorpha</taxon>
        <taxon>Strongyloidoidea</taxon>
        <taxon>Steinernematidae</taxon>
        <taxon>Steinernema</taxon>
    </lineage>
</organism>
<protein>
    <submittedName>
        <fullName evidence="2">Uncharacterized protein</fullName>
    </submittedName>
</protein>
<dbReference type="AlphaFoldDB" id="A0A4U5LUG6"/>
<feature type="region of interest" description="Disordered" evidence="1">
    <location>
        <begin position="17"/>
        <end position="53"/>
    </location>
</feature>